<feature type="domain" description="DH" evidence="11">
    <location>
        <begin position="1120"/>
        <end position="1264"/>
    </location>
</feature>
<evidence type="ECO:0000313" key="13">
    <source>
        <dbReference type="Proteomes" id="UP000759131"/>
    </source>
</evidence>
<dbReference type="Pfam" id="PF00145">
    <property type="entry name" value="DNA_methylase"/>
    <property type="match status" value="1"/>
</dbReference>
<keyword evidence="13" id="KW-1185">Reference proteome</keyword>
<keyword evidence="2 7" id="KW-0728">SH3 domain</keyword>
<dbReference type="GO" id="GO:0032259">
    <property type="term" value="P:methylation"/>
    <property type="evidence" value="ECO:0007669"/>
    <property type="project" value="UniProtKB-KW"/>
</dbReference>
<name>A0A7R9KC03_9ACAR</name>
<dbReference type="EMBL" id="OC854753">
    <property type="protein sequence ID" value="CAD7620249.1"/>
    <property type="molecule type" value="Genomic_DNA"/>
</dbReference>
<dbReference type="Pfam" id="PF00621">
    <property type="entry name" value="RhoGEF"/>
    <property type="match status" value="1"/>
</dbReference>
<dbReference type="PROSITE" id="PS50002">
    <property type="entry name" value="SH3"/>
    <property type="match status" value="1"/>
</dbReference>
<dbReference type="Gene3D" id="2.30.29.30">
    <property type="entry name" value="Pleckstrin-homology domain (PH domain)/Phosphotyrosine-binding domain (PTB)"/>
    <property type="match status" value="1"/>
</dbReference>
<evidence type="ECO:0000259" key="11">
    <source>
        <dbReference type="PROSITE" id="PS50010"/>
    </source>
</evidence>
<dbReference type="InterPro" id="IPR018117">
    <property type="entry name" value="C5_DNA_meth_AS"/>
</dbReference>
<keyword evidence="6" id="KW-0539">Nucleus</keyword>
<dbReference type="InterPro" id="IPR036028">
    <property type="entry name" value="SH3-like_dom_sf"/>
</dbReference>
<dbReference type="InterPro" id="IPR000219">
    <property type="entry name" value="DH_dom"/>
</dbReference>
<dbReference type="InterPro" id="IPR035899">
    <property type="entry name" value="DBL_dom_sf"/>
</dbReference>
<dbReference type="Gene3D" id="2.30.30.40">
    <property type="entry name" value="SH3 Domains"/>
    <property type="match status" value="1"/>
</dbReference>
<dbReference type="Gene3D" id="3.90.120.10">
    <property type="entry name" value="DNA Methylase, subunit A, domain 2"/>
    <property type="match status" value="1"/>
</dbReference>
<dbReference type="PROSITE" id="PS00094">
    <property type="entry name" value="C5_MTASE_1"/>
    <property type="match status" value="1"/>
</dbReference>
<dbReference type="CDD" id="cd11793">
    <property type="entry name" value="SH3_ephexin1_like"/>
    <property type="match status" value="1"/>
</dbReference>
<protein>
    <recommendedName>
        <fullName evidence="14">DNA (cytosine-5-)-methyltransferase</fullName>
    </recommendedName>
</protein>
<dbReference type="SMART" id="SM00325">
    <property type="entry name" value="RhoGEF"/>
    <property type="match status" value="1"/>
</dbReference>
<sequence>MKSCKRVKTSGRKEREMTCETCATLDPEAEEAVVLTNPILTNLYDCGTGWTADERPQHRIHNFAIHDSDGTHCWLDSRPIDELFLCGFVAPIVSHLDTDSNDRFVTQMIGPLQEWWFAGFDGGSQLMIGCESEFASYVLSEPNPRFKSLFTRSTQNMYLTKLVIESLLKTPDSSYEDLVESLEERSQHFSEELLLQFAPFISEQIKSFDSAAEDDEMTLFETPAIQTLVQMSGVDNEDKSLSKSISHIRPIARVDARRAANSDTLTFSTPLVTDLFNKIFKDVIECNSKTNSLNKLQTVSNVRIPKTRANMSSHPKVVWIGDAVHEDSYTSTLYYTTVRVDQQKYSLGDVVVFEENENVNHFLDLLLKGVKCDQSGQVFPQKGDIDMILGGPPCQGFSGMNSFVDYYRPKYLLFENVRNFALFKNSMILKLMMSCLVGMGYQCQFAILQSGLYGLPQTRRRTIIIGSSSGNPLPKYPEPTHVFSRRQCQLSITVDNKKYMALNNTHLAQFRALTVADAISDLPHLTEDYAIHRVVPYDASHRISHYQMILKQNVDENCLNDHFCREMSELTQLRIRHIPHRLGSDWRDLPNICCTLSDGTIVEKLKYTHKDLKNGNSSLGELRGVCQCAQGLDCNSKEVDMKQKNTLIPWCLVHTANRQYQWSGLYGRLALNGYFPTTVTNPQPISKQGRVLHPNQNRIISVRESARSQGFPDHFILCGSVIDKYRQIGNAVPIPLSIALAKQFYLIMQHNSLVNYGNNDINQSNRVSNSDKQVLEESLSAQIVCLQLDSVINSNDLNQSDSESHNSFLNPRDLLRSTSQTSDFVTFDTEPEVVFRRPELNVTQNCKTKPIPKQRTSIAIKNDCEDIGSVDKELETFYDQKSSNEAKKADNLDSQKVDAKRSSSISQDSGISDVFHNNSSFLHHSPKGRTNANDRHKPKPINVSKDIKGNETKNEELDEHIYEELGNFKTAFSNEWIDIENDEKEAVIVPKRQHLRPPSIHVRKSIKPKPNKRKSHRRMSLPKLVMSDGSASATEYEDIDDEEENHDTILKSALNPELKCQPNCLPSLEQRLSHHIYEAMTDCEDIRQQKEQKPFDIKSKLVRELSNRFIDKHNTDKGLEIYNDNSIECEPNIYTSSLLSDLEKRFEQNILLYDVCDILSDYAVNHFQPYIRYCAYQRDQEKLLTRLTQSRPQFLDVLQRLETNQICQNQTLLSFLMLPMQRITRYPLLIDAVCQQLPENSPILESSQKALGIVNQLVRSCNEETKKVQRMQELIEIEKLLQFKSKIKSYPIVSGARYLVKSGAVIKLSAPISGKRTIGKSTPKWTKSSIYLFLFSDLLILAKKKSESNYAVFDYCSRNTVQLISLSPSGEGMGPIGAVRISIPNNYQNLAQLILLHNHEAKTAEYTIHFNLESEKLRWIEAVSQPSSENPNEIIYEEWDCPQVQCIRSYCAQQTDEISLEETDVLNVCRKIKDGSIQTLLYLNATNDYNLFDYTIIGWFEGQRIRDGVKGWFPSDVTEEIVNQHVRARNMRLRHR</sequence>
<keyword evidence="4 8" id="KW-0808">Transferase</keyword>
<accession>A0A7R9KC03</accession>
<feature type="non-terminal residue" evidence="12">
    <location>
        <position position="1"/>
    </location>
</feature>
<dbReference type="GO" id="GO:0008168">
    <property type="term" value="F:methyltransferase activity"/>
    <property type="evidence" value="ECO:0007669"/>
    <property type="project" value="UniProtKB-KW"/>
</dbReference>
<dbReference type="Gene3D" id="1.20.900.10">
    <property type="entry name" value="Dbl homology (DH) domain"/>
    <property type="match status" value="1"/>
</dbReference>
<dbReference type="Gene3D" id="3.40.50.150">
    <property type="entry name" value="Vaccinia Virus protein VP39"/>
    <property type="match status" value="1"/>
</dbReference>
<evidence type="ECO:0000256" key="8">
    <source>
        <dbReference type="PROSITE-ProRule" id="PRU01016"/>
    </source>
</evidence>
<evidence type="ECO:0000256" key="5">
    <source>
        <dbReference type="ARBA" id="ARBA00022691"/>
    </source>
</evidence>
<dbReference type="InterPro" id="IPR001525">
    <property type="entry name" value="C5_MeTfrase"/>
</dbReference>
<dbReference type="InterPro" id="IPR022702">
    <property type="entry name" value="Cytosine_MeTrfase1_RFD"/>
</dbReference>
<evidence type="ECO:0008006" key="14">
    <source>
        <dbReference type="Google" id="ProtNLM"/>
    </source>
</evidence>
<evidence type="ECO:0000313" key="12">
    <source>
        <dbReference type="EMBL" id="CAD7620249.1"/>
    </source>
</evidence>
<dbReference type="SMART" id="SM00326">
    <property type="entry name" value="SH3"/>
    <property type="match status" value="1"/>
</dbReference>
<evidence type="ECO:0000259" key="10">
    <source>
        <dbReference type="PROSITE" id="PS50002"/>
    </source>
</evidence>
<evidence type="ECO:0000256" key="2">
    <source>
        <dbReference type="ARBA" id="ARBA00022443"/>
    </source>
</evidence>
<dbReference type="InterPro" id="IPR029063">
    <property type="entry name" value="SAM-dependent_MTases_sf"/>
</dbReference>
<dbReference type="SUPFAM" id="SSF53335">
    <property type="entry name" value="S-adenosyl-L-methionine-dependent methyltransferases"/>
    <property type="match status" value="1"/>
</dbReference>
<dbReference type="GO" id="GO:0005634">
    <property type="term" value="C:nucleus"/>
    <property type="evidence" value="ECO:0007669"/>
    <property type="project" value="UniProtKB-SubCell"/>
</dbReference>
<comment type="similarity">
    <text evidence="8">Belongs to the class I-like SAM-binding methyltransferase superfamily. C5-methyltransferase family.</text>
</comment>
<dbReference type="SUPFAM" id="SSF50044">
    <property type="entry name" value="SH3-domain"/>
    <property type="match status" value="1"/>
</dbReference>
<feature type="region of interest" description="Disordered" evidence="9">
    <location>
        <begin position="881"/>
        <end position="946"/>
    </location>
</feature>
<gene>
    <name evidence="12" type="ORF">OSB1V03_LOCUS742</name>
</gene>
<feature type="domain" description="SH3" evidence="10">
    <location>
        <begin position="1439"/>
        <end position="1523"/>
    </location>
</feature>
<reference evidence="12" key="1">
    <citation type="submission" date="2020-11" db="EMBL/GenBank/DDBJ databases">
        <authorList>
            <person name="Tran Van P."/>
        </authorList>
    </citation>
    <scope>NUCLEOTIDE SEQUENCE</scope>
</reference>
<dbReference type="FunFam" id="3.90.120.10:FF:000001">
    <property type="entry name" value="DNA (cytosine-5)-methyltransferase"/>
    <property type="match status" value="1"/>
</dbReference>
<dbReference type="InterPro" id="IPR047270">
    <property type="entry name" value="PH_ephexin"/>
</dbReference>
<dbReference type="PROSITE" id="PS51679">
    <property type="entry name" value="SAM_MT_C5"/>
    <property type="match status" value="1"/>
</dbReference>
<evidence type="ECO:0000256" key="9">
    <source>
        <dbReference type="SAM" id="MobiDB-lite"/>
    </source>
</evidence>
<dbReference type="PROSITE" id="PS50010">
    <property type="entry name" value="DH_2"/>
    <property type="match status" value="1"/>
</dbReference>
<dbReference type="SUPFAM" id="SSF50729">
    <property type="entry name" value="PH domain-like"/>
    <property type="match status" value="1"/>
</dbReference>
<dbReference type="Proteomes" id="UP000759131">
    <property type="component" value="Unassembled WGS sequence"/>
</dbReference>
<dbReference type="Pfam" id="PF12047">
    <property type="entry name" value="DNMT1-RFD"/>
    <property type="match status" value="1"/>
</dbReference>
<feature type="compositionally biased region" description="Low complexity" evidence="9">
    <location>
        <begin position="902"/>
        <end position="913"/>
    </location>
</feature>
<dbReference type="PRINTS" id="PR00105">
    <property type="entry name" value="C5METTRFRASE"/>
</dbReference>
<feature type="compositionally biased region" description="Basic and acidic residues" evidence="9">
    <location>
        <begin position="882"/>
        <end position="901"/>
    </location>
</feature>
<evidence type="ECO:0000256" key="7">
    <source>
        <dbReference type="PROSITE-ProRule" id="PRU00192"/>
    </source>
</evidence>
<dbReference type="EMBL" id="CAJPIZ010000178">
    <property type="protein sequence ID" value="CAG2100679.1"/>
    <property type="molecule type" value="Genomic_DNA"/>
</dbReference>
<evidence type="ECO:0000256" key="3">
    <source>
        <dbReference type="ARBA" id="ARBA00022603"/>
    </source>
</evidence>
<dbReference type="InterPro" id="IPR047271">
    <property type="entry name" value="Ephexin-like"/>
</dbReference>
<dbReference type="InterPro" id="IPR011993">
    <property type="entry name" value="PH-like_dom_sf"/>
</dbReference>
<evidence type="ECO:0000256" key="4">
    <source>
        <dbReference type="ARBA" id="ARBA00022679"/>
    </source>
</evidence>
<keyword evidence="5 8" id="KW-0949">S-adenosyl-L-methionine</keyword>
<organism evidence="12">
    <name type="scientific">Medioppia subpectinata</name>
    <dbReference type="NCBI Taxonomy" id="1979941"/>
    <lineage>
        <taxon>Eukaryota</taxon>
        <taxon>Metazoa</taxon>
        <taxon>Ecdysozoa</taxon>
        <taxon>Arthropoda</taxon>
        <taxon>Chelicerata</taxon>
        <taxon>Arachnida</taxon>
        <taxon>Acari</taxon>
        <taxon>Acariformes</taxon>
        <taxon>Sarcoptiformes</taxon>
        <taxon>Oribatida</taxon>
        <taxon>Brachypylina</taxon>
        <taxon>Oppioidea</taxon>
        <taxon>Oppiidae</taxon>
        <taxon>Medioppia</taxon>
    </lineage>
</organism>
<dbReference type="PANTHER" id="PTHR12845:SF5">
    <property type="entry name" value="EPHEXIN, ISOFORM D"/>
    <property type="match status" value="1"/>
</dbReference>
<keyword evidence="3 8" id="KW-0489">Methyltransferase</keyword>
<dbReference type="GO" id="GO:0005085">
    <property type="term" value="F:guanyl-nucleotide exchange factor activity"/>
    <property type="evidence" value="ECO:0007669"/>
    <property type="project" value="InterPro"/>
</dbReference>
<evidence type="ECO:0000256" key="1">
    <source>
        <dbReference type="ARBA" id="ARBA00004123"/>
    </source>
</evidence>
<evidence type="ECO:0000256" key="6">
    <source>
        <dbReference type="ARBA" id="ARBA00023242"/>
    </source>
</evidence>
<dbReference type="InterPro" id="IPR001452">
    <property type="entry name" value="SH3_domain"/>
</dbReference>
<dbReference type="Gene3D" id="1.10.10.2230">
    <property type="match status" value="1"/>
</dbReference>
<dbReference type="OrthoDB" id="5376140at2759"/>
<comment type="subcellular location">
    <subcellularLocation>
        <location evidence="1">Nucleus</location>
    </subcellularLocation>
</comment>
<dbReference type="SUPFAM" id="SSF48065">
    <property type="entry name" value="DBL homology domain (DH-domain)"/>
    <property type="match status" value="1"/>
</dbReference>
<feature type="active site" evidence="8">
    <location>
        <position position="372"/>
    </location>
</feature>
<proteinExistence type="inferred from homology"/>
<dbReference type="PANTHER" id="PTHR12845">
    <property type="entry name" value="GUANINE NUCLEOTIDE EXCHANGE FACTOR"/>
    <property type="match status" value="1"/>
</dbReference>
<dbReference type="CDD" id="cd01221">
    <property type="entry name" value="PH_ephexin"/>
    <property type="match status" value="1"/>
</dbReference>